<gene>
    <name evidence="1" type="ORF">KC19_1G050100</name>
</gene>
<reference evidence="1" key="1">
    <citation type="submission" date="2020-06" db="EMBL/GenBank/DDBJ databases">
        <title>WGS assembly of Ceratodon purpureus strain R40.</title>
        <authorList>
            <person name="Carey S.B."/>
            <person name="Jenkins J."/>
            <person name="Shu S."/>
            <person name="Lovell J.T."/>
            <person name="Sreedasyam A."/>
            <person name="Maumus F."/>
            <person name="Tiley G.P."/>
            <person name="Fernandez-Pozo N."/>
            <person name="Barry K."/>
            <person name="Chen C."/>
            <person name="Wang M."/>
            <person name="Lipzen A."/>
            <person name="Daum C."/>
            <person name="Saski C.A."/>
            <person name="Payton A.C."/>
            <person name="Mcbreen J.C."/>
            <person name="Conrad R.E."/>
            <person name="Kollar L.M."/>
            <person name="Olsson S."/>
            <person name="Huttunen S."/>
            <person name="Landis J.B."/>
            <person name="Wickett N.J."/>
            <person name="Johnson M.G."/>
            <person name="Rensing S.A."/>
            <person name="Grimwood J."/>
            <person name="Schmutz J."/>
            <person name="Mcdaniel S.F."/>
        </authorList>
    </citation>
    <scope>NUCLEOTIDE SEQUENCE</scope>
    <source>
        <strain evidence="1">R40</strain>
    </source>
</reference>
<name>A0A8T0J4Y0_CERPU</name>
<dbReference type="SUPFAM" id="SSF58038">
    <property type="entry name" value="SNARE fusion complex"/>
    <property type="match status" value="1"/>
</dbReference>
<keyword evidence="2" id="KW-1185">Reference proteome</keyword>
<dbReference type="EMBL" id="CM026421">
    <property type="protein sequence ID" value="KAG0589813.1"/>
    <property type="molecule type" value="Genomic_DNA"/>
</dbReference>
<dbReference type="AlphaFoldDB" id="A0A8T0J4Y0"/>
<comment type="caution">
    <text evidence="1">The sequence shown here is derived from an EMBL/GenBank/DDBJ whole genome shotgun (WGS) entry which is preliminary data.</text>
</comment>
<evidence type="ECO:0000313" key="1">
    <source>
        <dbReference type="EMBL" id="KAG0589813.1"/>
    </source>
</evidence>
<protein>
    <submittedName>
        <fullName evidence="1">Uncharacterized protein</fullName>
    </submittedName>
</protein>
<accession>A0A8T0J4Y0</accession>
<proteinExistence type="predicted"/>
<dbReference type="Gene3D" id="1.20.5.110">
    <property type="match status" value="1"/>
</dbReference>
<evidence type="ECO:0000313" key="2">
    <source>
        <dbReference type="Proteomes" id="UP000822688"/>
    </source>
</evidence>
<dbReference type="OrthoDB" id="1928561at2759"/>
<organism evidence="1 2">
    <name type="scientific">Ceratodon purpureus</name>
    <name type="common">Fire moss</name>
    <name type="synonym">Dicranum purpureum</name>
    <dbReference type="NCBI Taxonomy" id="3225"/>
    <lineage>
        <taxon>Eukaryota</taxon>
        <taxon>Viridiplantae</taxon>
        <taxon>Streptophyta</taxon>
        <taxon>Embryophyta</taxon>
        <taxon>Bryophyta</taxon>
        <taxon>Bryophytina</taxon>
        <taxon>Bryopsida</taxon>
        <taxon>Dicranidae</taxon>
        <taxon>Pseudoditrichales</taxon>
        <taxon>Ditrichaceae</taxon>
        <taxon>Ceratodon</taxon>
    </lineage>
</organism>
<dbReference type="Proteomes" id="UP000822688">
    <property type="component" value="Chromosome 1"/>
</dbReference>
<sequence>MIQQKVQRTHIAGILLRLTRWRRYEEVWMRQKLFCRKQSKKPGEDLDNLVDKSNNLCWASQMFYKQAKKANQYCTIS</sequence>